<evidence type="ECO:0000313" key="5">
    <source>
        <dbReference type="EMBL" id="MCL9807859.1"/>
    </source>
</evidence>
<dbReference type="Proteomes" id="UP001317191">
    <property type="component" value="Unassembled WGS sequence"/>
</dbReference>
<dbReference type="PROSITE" id="PS51257">
    <property type="entry name" value="PROKAR_LIPOPROTEIN"/>
    <property type="match status" value="1"/>
</dbReference>
<dbReference type="InterPro" id="IPR044666">
    <property type="entry name" value="Cyclophilin_A-like"/>
</dbReference>
<comment type="function">
    <text evidence="3">PPIases accelerate the folding of proteins. It catalyzes the cis-trans isomerization of proline imidic peptide bonds in oligopeptides.</text>
</comment>
<evidence type="ECO:0000256" key="1">
    <source>
        <dbReference type="ARBA" id="ARBA00023110"/>
    </source>
</evidence>
<dbReference type="GO" id="GO:0016853">
    <property type="term" value="F:isomerase activity"/>
    <property type="evidence" value="ECO:0007669"/>
    <property type="project" value="UniProtKB-KW"/>
</dbReference>
<dbReference type="Pfam" id="PF00160">
    <property type="entry name" value="Pro_isomerase"/>
    <property type="match status" value="1"/>
</dbReference>
<dbReference type="PANTHER" id="PTHR45625:SF4">
    <property type="entry name" value="PEPTIDYLPROLYL ISOMERASE DOMAIN AND WD REPEAT-CONTAINING PROTEIN 1"/>
    <property type="match status" value="1"/>
</dbReference>
<evidence type="ECO:0000259" key="4">
    <source>
        <dbReference type="PROSITE" id="PS50072"/>
    </source>
</evidence>
<comment type="similarity">
    <text evidence="3">Belongs to the cyclophilin-type PPIase family.</text>
</comment>
<protein>
    <recommendedName>
        <fullName evidence="3">Peptidyl-prolyl cis-trans isomerase</fullName>
        <shortName evidence="3">PPIase</shortName>
        <ecNumber evidence="3">5.2.1.8</ecNumber>
    </recommendedName>
</protein>
<comment type="caution">
    <text evidence="5">The sequence shown here is derived from an EMBL/GenBank/DDBJ whole genome shotgun (WGS) entry which is preliminary data.</text>
</comment>
<sequence>MRQSIIIVALLALGCKNNFNAKWMQEKSPETFQARFETTKGDFEVEFNRDLSPLAVDRVYQQLRHHFYDNVLFYRVVPNFVVQFGSMDSTKTSHTWDQFKVKDEVVKGSNVKGAISYARSGPNTRGNHLFINLKDNTRLDTVSYNKVKGFPAFGKVTKGMEVVEQLYSGYGNETMKVYDSLATKRLEFISRFPQLDAIKKAYIIKK</sequence>
<gene>
    <name evidence="5" type="ORF">NAT50_00615</name>
</gene>
<dbReference type="RefSeq" id="WP_250590446.1">
    <property type="nucleotide sequence ID" value="NZ_JAMLJM010000001.1"/>
</dbReference>
<comment type="catalytic activity">
    <reaction evidence="3">
        <text>[protein]-peptidylproline (omega=180) = [protein]-peptidylproline (omega=0)</text>
        <dbReference type="Rhea" id="RHEA:16237"/>
        <dbReference type="Rhea" id="RHEA-COMP:10747"/>
        <dbReference type="Rhea" id="RHEA-COMP:10748"/>
        <dbReference type="ChEBI" id="CHEBI:83833"/>
        <dbReference type="ChEBI" id="CHEBI:83834"/>
        <dbReference type="EC" id="5.2.1.8"/>
    </reaction>
</comment>
<dbReference type="InterPro" id="IPR002130">
    <property type="entry name" value="Cyclophilin-type_PPIase_dom"/>
</dbReference>
<dbReference type="EMBL" id="JAMLJM010000001">
    <property type="protein sequence ID" value="MCL9807859.1"/>
    <property type="molecule type" value="Genomic_DNA"/>
</dbReference>
<accession>A0ABT0TK27</accession>
<reference evidence="5 6" key="1">
    <citation type="submission" date="2022-05" db="EMBL/GenBank/DDBJ databases">
        <title>Flavobacterium sp., isolated from activated sludge.</title>
        <authorList>
            <person name="Ran Q."/>
        </authorList>
    </citation>
    <scope>NUCLEOTIDE SEQUENCE [LARGE SCALE GENOMIC DNA]</scope>
    <source>
        <strain evidence="5 6">HXWNR70</strain>
    </source>
</reference>
<feature type="domain" description="PPIase cyclophilin-type" evidence="4">
    <location>
        <begin position="41"/>
        <end position="166"/>
    </location>
</feature>
<keyword evidence="6" id="KW-1185">Reference proteome</keyword>
<dbReference type="SUPFAM" id="SSF50891">
    <property type="entry name" value="Cyclophilin-like"/>
    <property type="match status" value="1"/>
</dbReference>
<name>A0ABT0TK27_9FLAO</name>
<evidence type="ECO:0000256" key="3">
    <source>
        <dbReference type="RuleBase" id="RU363019"/>
    </source>
</evidence>
<keyword evidence="2 3" id="KW-0413">Isomerase</keyword>
<dbReference type="InterPro" id="IPR029000">
    <property type="entry name" value="Cyclophilin-like_dom_sf"/>
</dbReference>
<evidence type="ECO:0000313" key="6">
    <source>
        <dbReference type="Proteomes" id="UP001317191"/>
    </source>
</evidence>
<dbReference type="PANTHER" id="PTHR45625">
    <property type="entry name" value="PEPTIDYL-PROLYL CIS-TRANS ISOMERASE-RELATED"/>
    <property type="match status" value="1"/>
</dbReference>
<evidence type="ECO:0000256" key="2">
    <source>
        <dbReference type="ARBA" id="ARBA00023235"/>
    </source>
</evidence>
<dbReference type="PRINTS" id="PR00153">
    <property type="entry name" value="CSAPPISMRASE"/>
</dbReference>
<keyword evidence="1 3" id="KW-0697">Rotamase</keyword>
<dbReference type="EC" id="5.2.1.8" evidence="3"/>
<proteinExistence type="inferred from homology"/>
<dbReference type="PROSITE" id="PS50072">
    <property type="entry name" value="CSA_PPIASE_2"/>
    <property type="match status" value="1"/>
</dbReference>
<organism evidence="5 6">
    <name type="scientific">Flavobacterium luminosum</name>
    <dbReference type="NCBI Taxonomy" id="2949086"/>
    <lineage>
        <taxon>Bacteria</taxon>
        <taxon>Pseudomonadati</taxon>
        <taxon>Bacteroidota</taxon>
        <taxon>Flavobacteriia</taxon>
        <taxon>Flavobacteriales</taxon>
        <taxon>Flavobacteriaceae</taxon>
        <taxon>Flavobacterium</taxon>
    </lineage>
</organism>
<dbReference type="Gene3D" id="2.40.100.10">
    <property type="entry name" value="Cyclophilin-like"/>
    <property type="match status" value="1"/>
</dbReference>